<dbReference type="InterPro" id="IPR050509">
    <property type="entry name" value="CoA-transferase_III"/>
</dbReference>
<name>A0A857J028_9BURK</name>
<dbReference type="InterPro" id="IPR044855">
    <property type="entry name" value="CoA-Trfase_III_dom3_sf"/>
</dbReference>
<dbReference type="PANTHER" id="PTHR48228:SF5">
    <property type="entry name" value="ALPHA-METHYLACYL-COA RACEMASE"/>
    <property type="match status" value="1"/>
</dbReference>
<dbReference type="Gene3D" id="3.40.50.10540">
    <property type="entry name" value="Crotonobetainyl-coa:carnitine coa-transferase, domain 1"/>
    <property type="match status" value="1"/>
</dbReference>
<dbReference type="PANTHER" id="PTHR48228">
    <property type="entry name" value="SUCCINYL-COA--D-CITRAMALATE COA-TRANSFERASE"/>
    <property type="match status" value="1"/>
</dbReference>
<dbReference type="RefSeq" id="WP_160550728.1">
    <property type="nucleotide sequence ID" value="NZ_CP047650.1"/>
</dbReference>
<keyword evidence="1" id="KW-0808">Transferase</keyword>
<accession>A0A857J028</accession>
<gene>
    <name evidence="1" type="ORF">GT347_03985</name>
</gene>
<reference evidence="1 2" key="1">
    <citation type="submission" date="2020-01" db="EMBL/GenBank/DDBJ databases">
        <title>Genome sequencing of strain KACC 21265.</title>
        <authorList>
            <person name="Heo J."/>
            <person name="Kim S.-J."/>
            <person name="Kim J.-S."/>
            <person name="Hong S.-B."/>
            <person name="Kwon S.-W."/>
        </authorList>
    </citation>
    <scope>NUCLEOTIDE SEQUENCE [LARGE SCALE GENOMIC DNA]</scope>
    <source>
        <strain evidence="1 2">KACC 21265</strain>
    </source>
</reference>
<dbReference type="Pfam" id="PF02515">
    <property type="entry name" value="CoA_transf_3"/>
    <property type="match status" value="1"/>
</dbReference>
<organism evidence="1 2">
    <name type="scientific">Xylophilus rhododendri</name>
    <dbReference type="NCBI Taxonomy" id="2697032"/>
    <lineage>
        <taxon>Bacteria</taxon>
        <taxon>Pseudomonadati</taxon>
        <taxon>Pseudomonadota</taxon>
        <taxon>Betaproteobacteria</taxon>
        <taxon>Burkholderiales</taxon>
        <taxon>Xylophilus</taxon>
    </lineage>
</organism>
<protein>
    <submittedName>
        <fullName evidence="1">CoA transferase</fullName>
    </submittedName>
</protein>
<sequence length="368" mass="39372">MKLTGLKVIDLSLFLPGPYLTLALCDHGAEVIKVEPPAGDPGRGIGERQGGHAVFFRNLNRGKQSLCLDLKLEADRERLLRLCDEADVFVESFRPGVAARLGFGQETLRGRNPRLVYCSISAFGQDGDYAARPAHDLGVEAMAGVLSMSLGPDGSPAIPAIPVADVLSGLHGLSGVLMALLRRESTGQGDYLDISMLDSTVGACLNILGPTLAEGRQPDPREERTTGGSAFYRVYRTGDGGHISMAGQEPKFVHCLLGALGRPELAELVLQGPGRHQQPVVDYLTGVFLTRTRDEWDAWLGGLDVCYGPVKTLPEALADPHLARRAMVLTDDAGLRHIGSPIHFADEPAEPDFTVPALGGYAGPDTHR</sequence>
<dbReference type="Gene3D" id="3.30.1540.10">
    <property type="entry name" value="formyl-coa transferase, domain 3"/>
    <property type="match status" value="1"/>
</dbReference>
<keyword evidence="2" id="KW-1185">Reference proteome</keyword>
<dbReference type="KEGG" id="xyk:GT347_03985"/>
<proteinExistence type="predicted"/>
<dbReference type="Proteomes" id="UP000464787">
    <property type="component" value="Chromosome"/>
</dbReference>
<evidence type="ECO:0000313" key="1">
    <source>
        <dbReference type="EMBL" id="QHI97210.1"/>
    </source>
</evidence>
<dbReference type="EMBL" id="CP047650">
    <property type="protein sequence ID" value="QHI97210.1"/>
    <property type="molecule type" value="Genomic_DNA"/>
</dbReference>
<evidence type="ECO:0000313" key="2">
    <source>
        <dbReference type="Proteomes" id="UP000464787"/>
    </source>
</evidence>
<dbReference type="InterPro" id="IPR023606">
    <property type="entry name" value="CoA-Trfase_III_dom_1_sf"/>
</dbReference>
<dbReference type="AlphaFoldDB" id="A0A857J028"/>
<dbReference type="InterPro" id="IPR003673">
    <property type="entry name" value="CoA-Trfase_fam_III"/>
</dbReference>
<dbReference type="GO" id="GO:0016740">
    <property type="term" value="F:transferase activity"/>
    <property type="evidence" value="ECO:0007669"/>
    <property type="project" value="UniProtKB-KW"/>
</dbReference>
<dbReference type="SUPFAM" id="SSF89796">
    <property type="entry name" value="CoA-transferase family III (CaiB/BaiF)"/>
    <property type="match status" value="1"/>
</dbReference>